<keyword evidence="3" id="KW-1185">Reference proteome</keyword>
<reference evidence="2 3" key="1">
    <citation type="journal article" date="2024" name="Front Chem Biol">
        <title>Unveiling the potential of Daldinia eschscholtzii MFLUCC 19-0629 through bioactivity and bioinformatics studies for enhanced sustainable agriculture production.</title>
        <authorList>
            <person name="Brooks S."/>
            <person name="Weaver J.A."/>
            <person name="Klomchit A."/>
            <person name="Alharthi S.A."/>
            <person name="Onlamun T."/>
            <person name="Nurani R."/>
            <person name="Vong T.K."/>
            <person name="Alberti F."/>
            <person name="Greco C."/>
        </authorList>
    </citation>
    <scope>NUCLEOTIDE SEQUENCE [LARGE SCALE GENOMIC DNA]</scope>
    <source>
        <strain evidence="2">MFLUCC 19-0629</strain>
    </source>
</reference>
<comment type="caution">
    <text evidence="2">The sequence shown here is derived from an EMBL/GenBank/DDBJ whole genome shotgun (WGS) entry which is preliminary data.</text>
</comment>
<feature type="compositionally biased region" description="Polar residues" evidence="1">
    <location>
        <begin position="18"/>
        <end position="31"/>
    </location>
</feature>
<dbReference type="Proteomes" id="UP001369815">
    <property type="component" value="Unassembled WGS sequence"/>
</dbReference>
<feature type="compositionally biased region" description="Basic and acidic residues" evidence="1">
    <location>
        <begin position="52"/>
        <end position="63"/>
    </location>
</feature>
<feature type="region of interest" description="Disordered" evidence="1">
    <location>
        <begin position="1"/>
        <end position="117"/>
    </location>
</feature>
<dbReference type="AlphaFoldDB" id="A0AAX6MIV2"/>
<evidence type="ECO:0000313" key="3">
    <source>
        <dbReference type="Proteomes" id="UP001369815"/>
    </source>
</evidence>
<dbReference type="EMBL" id="JBANMG010000006">
    <property type="protein sequence ID" value="KAK6952383.1"/>
    <property type="molecule type" value="Genomic_DNA"/>
</dbReference>
<gene>
    <name evidence="2" type="ORF">Daesc_006919</name>
</gene>
<feature type="compositionally biased region" description="Basic and acidic residues" evidence="1">
    <location>
        <begin position="1"/>
        <end position="10"/>
    </location>
</feature>
<evidence type="ECO:0000256" key="1">
    <source>
        <dbReference type="SAM" id="MobiDB-lite"/>
    </source>
</evidence>
<feature type="compositionally biased region" description="Acidic residues" evidence="1">
    <location>
        <begin position="64"/>
        <end position="74"/>
    </location>
</feature>
<accession>A0AAX6MIV2</accession>
<name>A0AAX6MIV2_9PEZI</name>
<sequence>MSMSRNRDIRGFFGKGASRNNSISQPDSSSEPARDLHLSFSSPRTPPKPTPKLRDRTDEIKGSDDEDGDSDDSLESISAFIQRKNGPAPYQRDSNLTSTPKAKRIASHSSSVLKSPLTLQPKHKFDLKSLINHARQSDRADESARRADELINQSEEDDDDAQILTEVQNDPTLLQKTAKELLNDDEEDAKGDKLMRAMNRTKVDGSRKICYFFSLEPPLFKPPRSPFPEKAAKGCWRCLANPRTRDQAVILGLPHTIASKGKGLPDELFLWVLDEVCAERNAQLRIQYSNLVAMCPDSITRLITEERLYSMLERMGGPKYSQSQHNTRLESLPKVEDPYPGRDWSGLVTFLELLKRMAPKLELQNAIGAMKLLVRMGLDPLVSTAVRSEYAAAVEALVTRLSKPSTSQWDEITLSSYLYRSVENPTHQIVPISYMPKTTTKLLDLRRRMAAVVLFQDEGMSNGHIDDILTPMKVMKRLDSNDFRVGAHTDFEQLRALIALLDIVIGDGSFIMQTHSINGKEDSARMFDADIDALTFKLKVIHDKIHDSTLLSRKVTKASIDLVAKRLTYAVRTKPPPKTSIFDSEPKEDANIPKQRAFMKNWAQKKAERNNTTAAVS</sequence>
<evidence type="ECO:0000313" key="2">
    <source>
        <dbReference type="EMBL" id="KAK6952383.1"/>
    </source>
</evidence>
<proteinExistence type="predicted"/>
<organism evidence="2 3">
    <name type="scientific">Daldinia eschscholtzii</name>
    <dbReference type="NCBI Taxonomy" id="292717"/>
    <lineage>
        <taxon>Eukaryota</taxon>
        <taxon>Fungi</taxon>
        <taxon>Dikarya</taxon>
        <taxon>Ascomycota</taxon>
        <taxon>Pezizomycotina</taxon>
        <taxon>Sordariomycetes</taxon>
        <taxon>Xylariomycetidae</taxon>
        <taxon>Xylariales</taxon>
        <taxon>Hypoxylaceae</taxon>
        <taxon>Daldinia</taxon>
    </lineage>
</organism>
<protein>
    <submittedName>
        <fullName evidence="2">Uncharacterized protein</fullName>
    </submittedName>
</protein>